<evidence type="ECO:0000259" key="14">
    <source>
        <dbReference type="Pfam" id="PF20260"/>
    </source>
</evidence>
<dbReference type="SUPFAM" id="SSF88697">
    <property type="entry name" value="PUA domain-like"/>
    <property type="match status" value="1"/>
</dbReference>
<evidence type="ECO:0000313" key="16">
    <source>
        <dbReference type="Proteomes" id="UP001172756"/>
    </source>
</evidence>
<evidence type="ECO:0000256" key="10">
    <source>
        <dbReference type="ARBA" id="ARBA00025699"/>
    </source>
</evidence>
<dbReference type="GO" id="GO:0070475">
    <property type="term" value="P:rRNA base methylation"/>
    <property type="evidence" value="ECO:0007669"/>
    <property type="project" value="TreeGrafter"/>
</dbReference>
<comment type="catalytic activity">
    <reaction evidence="11 12">
        <text>uridine(1498) in 16S rRNA + S-adenosyl-L-methionine = N(3)-methyluridine(1498) in 16S rRNA + S-adenosyl-L-homocysteine + H(+)</text>
        <dbReference type="Rhea" id="RHEA:42920"/>
        <dbReference type="Rhea" id="RHEA-COMP:10283"/>
        <dbReference type="Rhea" id="RHEA-COMP:10284"/>
        <dbReference type="ChEBI" id="CHEBI:15378"/>
        <dbReference type="ChEBI" id="CHEBI:57856"/>
        <dbReference type="ChEBI" id="CHEBI:59789"/>
        <dbReference type="ChEBI" id="CHEBI:65315"/>
        <dbReference type="ChEBI" id="CHEBI:74502"/>
        <dbReference type="EC" id="2.1.1.193"/>
    </reaction>
</comment>
<keyword evidence="6 12" id="KW-0698">rRNA processing</keyword>
<dbReference type="InterPro" id="IPR046886">
    <property type="entry name" value="RsmE_MTase_dom"/>
</dbReference>
<dbReference type="PANTHER" id="PTHR30027">
    <property type="entry name" value="RIBOSOMAL RNA SMALL SUBUNIT METHYLTRANSFERASE E"/>
    <property type="match status" value="1"/>
</dbReference>
<dbReference type="NCBIfam" id="NF008693">
    <property type="entry name" value="PRK11713.2-3"/>
    <property type="match status" value="1"/>
</dbReference>
<evidence type="ECO:0000256" key="7">
    <source>
        <dbReference type="ARBA" id="ARBA00022603"/>
    </source>
</evidence>
<dbReference type="RefSeq" id="WP_301159511.1">
    <property type="nucleotide sequence ID" value="NZ_JAUHQB010000001.1"/>
</dbReference>
<dbReference type="Gene3D" id="2.40.240.20">
    <property type="entry name" value="Hypothetical PUA domain-like, domain 1"/>
    <property type="match status" value="1"/>
</dbReference>
<dbReference type="GO" id="GO:0070042">
    <property type="term" value="F:rRNA (uridine-N3-)-methyltransferase activity"/>
    <property type="evidence" value="ECO:0007669"/>
    <property type="project" value="TreeGrafter"/>
</dbReference>
<dbReference type="Gene3D" id="3.40.1280.10">
    <property type="match status" value="1"/>
</dbReference>
<dbReference type="Proteomes" id="UP001172756">
    <property type="component" value="Unassembled WGS sequence"/>
</dbReference>
<evidence type="ECO:0000259" key="13">
    <source>
        <dbReference type="Pfam" id="PF04452"/>
    </source>
</evidence>
<keyword evidence="9 12" id="KW-0949">S-adenosyl-L-methionine</keyword>
<evidence type="ECO:0000256" key="8">
    <source>
        <dbReference type="ARBA" id="ARBA00022679"/>
    </source>
</evidence>
<dbReference type="SUPFAM" id="SSF75217">
    <property type="entry name" value="alpha/beta knot"/>
    <property type="match status" value="1"/>
</dbReference>
<evidence type="ECO:0000256" key="6">
    <source>
        <dbReference type="ARBA" id="ARBA00022552"/>
    </source>
</evidence>
<dbReference type="InterPro" id="IPR029028">
    <property type="entry name" value="Alpha/beta_knot_MTases"/>
</dbReference>
<dbReference type="Pfam" id="PF20260">
    <property type="entry name" value="PUA_4"/>
    <property type="match status" value="1"/>
</dbReference>
<dbReference type="InterPro" id="IPR015947">
    <property type="entry name" value="PUA-like_sf"/>
</dbReference>
<dbReference type="PIRSF" id="PIRSF015601">
    <property type="entry name" value="MTase_slr0722"/>
    <property type="match status" value="1"/>
</dbReference>
<accession>A0AB35MF28</accession>
<name>A0AB35MF28_9MICO</name>
<dbReference type="EC" id="2.1.1.193" evidence="3 12"/>
<evidence type="ECO:0000256" key="4">
    <source>
        <dbReference type="ARBA" id="ARBA00013673"/>
    </source>
</evidence>
<dbReference type="CDD" id="cd18084">
    <property type="entry name" value="RsmE-like"/>
    <property type="match status" value="1"/>
</dbReference>
<keyword evidence="8 12" id="KW-0808">Transferase</keyword>
<evidence type="ECO:0000256" key="12">
    <source>
        <dbReference type="PIRNR" id="PIRNR015601"/>
    </source>
</evidence>
<reference evidence="15 16" key="1">
    <citation type="submission" date="2023-06" db="EMBL/GenBank/DDBJ databases">
        <title>SYSU T0a273.</title>
        <authorList>
            <person name="Gao L."/>
            <person name="Fang B.-Z."/>
            <person name="Li W.-J."/>
        </authorList>
    </citation>
    <scope>NUCLEOTIDE SEQUENCE [LARGE SCALE GENOMIC DNA]</scope>
    <source>
        <strain evidence="15 16">SYSU T0a273</strain>
    </source>
</reference>
<protein>
    <recommendedName>
        <fullName evidence="4 12">Ribosomal RNA small subunit methyltransferase E</fullName>
        <ecNumber evidence="3 12">2.1.1.193</ecNumber>
    </recommendedName>
</protein>
<keyword evidence="7 12" id="KW-0489">Methyltransferase</keyword>
<keyword evidence="5 12" id="KW-0963">Cytoplasm</keyword>
<evidence type="ECO:0000256" key="1">
    <source>
        <dbReference type="ARBA" id="ARBA00004496"/>
    </source>
</evidence>
<comment type="similarity">
    <text evidence="2 12">Belongs to the RNA methyltransferase RsmE family.</text>
</comment>
<proteinExistence type="inferred from homology"/>
<dbReference type="NCBIfam" id="TIGR00046">
    <property type="entry name" value="RsmE family RNA methyltransferase"/>
    <property type="match status" value="1"/>
</dbReference>
<dbReference type="PANTHER" id="PTHR30027:SF3">
    <property type="entry name" value="16S RRNA (URACIL(1498)-N(3))-METHYLTRANSFERASE"/>
    <property type="match status" value="1"/>
</dbReference>
<evidence type="ECO:0000313" key="15">
    <source>
        <dbReference type="EMBL" id="MDN4482376.1"/>
    </source>
</evidence>
<dbReference type="AlphaFoldDB" id="A0AB35MF28"/>
<dbReference type="Pfam" id="PF04452">
    <property type="entry name" value="Methyltrans_RNA"/>
    <property type="match status" value="1"/>
</dbReference>
<evidence type="ECO:0000256" key="2">
    <source>
        <dbReference type="ARBA" id="ARBA00005528"/>
    </source>
</evidence>
<evidence type="ECO:0000256" key="3">
    <source>
        <dbReference type="ARBA" id="ARBA00012328"/>
    </source>
</evidence>
<evidence type="ECO:0000256" key="5">
    <source>
        <dbReference type="ARBA" id="ARBA00022490"/>
    </source>
</evidence>
<evidence type="ECO:0000256" key="9">
    <source>
        <dbReference type="ARBA" id="ARBA00022691"/>
    </source>
</evidence>
<dbReference type="InterPro" id="IPR029026">
    <property type="entry name" value="tRNA_m1G_MTases_N"/>
</dbReference>
<organism evidence="15 16">
    <name type="scientific">Demequina lignilytica</name>
    <dbReference type="NCBI Taxonomy" id="3051663"/>
    <lineage>
        <taxon>Bacteria</taxon>
        <taxon>Bacillati</taxon>
        <taxon>Actinomycetota</taxon>
        <taxon>Actinomycetes</taxon>
        <taxon>Micrococcales</taxon>
        <taxon>Demequinaceae</taxon>
        <taxon>Demequina</taxon>
    </lineage>
</organism>
<sequence length="253" mass="26135">MSAPVFLAPAAAFAAVGDVLELDGDEARHAVTVQRRRIGEVVDLVDGAGLRARGPIVSTGDRSLAIRVEAVSRDDDPPLTLVQALAKGGRDEQALESATELGATRIVPWAADRSIVQWRGAKADKARGQWESLARAAAKQSRRATVPAVAPVATTRQLAGLVRDAVAAGERVLVLHEESAAPLTALTWDDARQGVWCIVGPEGGISDAEVAALTEAGAEPVLLGPHVLRASSAGPAAFAALAACRGTWNTLGA</sequence>
<dbReference type="InterPro" id="IPR046887">
    <property type="entry name" value="RsmE_PUA-like"/>
</dbReference>
<evidence type="ECO:0000256" key="11">
    <source>
        <dbReference type="ARBA" id="ARBA00047944"/>
    </source>
</evidence>
<gene>
    <name evidence="15" type="ORF">QQ002_02345</name>
</gene>
<dbReference type="GO" id="GO:0005737">
    <property type="term" value="C:cytoplasm"/>
    <property type="evidence" value="ECO:0007669"/>
    <property type="project" value="UniProtKB-SubCell"/>
</dbReference>
<dbReference type="EMBL" id="JAUHQB010000001">
    <property type="protein sequence ID" value="MDN4482376.1"/>
    <property type="molecule type" value="Genomic_DNA"/>
</dbReference>
<comment type="caution">
    <text evidence="15">The sequence shown here is derived from an EMBL/GenBank/DDBJ whole genome shotgun (WGS) entry which is preliminary data.</text>
</comment>
<dbReference type="InterPro" id="IPR006700">
    <property type="entry name" value="RsmE"/>
</dbReference>
<comment type="subcellular location">
    <subcellularLocation>
        <location evidence="1 12">Cytoplasm</location>
    </subcellularLocation>
</comment>
<feature type="domain" description="Ribosomal RNA small subunit methyltransferase E methyltransferase" evidence="13">
    <location>
        <begin position="77"/>
        <end position="241"/>
    </location>
</feature>
<comment type="function">
    <text evidence="10 12">Specifically methylates the N3 position of the uracil ring of uridine 1498 (m3U1498) in 16S rRNA. Acts on the fully assembled 30S ribosomal subunit.</text>
</comment>
<feature type="domain" description="Ribosomal RNA small subunit methyltransferase E PUA-like" evidence="14">
    <location>
        <begin position="22"/>
        <end position="68"/>
    </location>
</feature>